<sequence>MISLLVAMDKNKTIGLNNDLPWHLPNDLKFFKQKSTGNTIIMGRKTYESMGKPLPNRKNVVLTKKQMDFPDEVNVIHDVDTIYDWNNDNPEKELLVIGGANIFKQVLPYADRMYITWIEASFEGDTFFPDFSPSNWKLTSKVKGEKNEKNPYEYYFLQYDRKDQDAES</sequence>
<reference evidence="9 10" key="1">
    <citation type="journal article" date="2019" name="Int. J. Syst. Evol. Microbiol.">
        <title>The Global Catalogue of Microorganisms (GCM) 10K type strain sequencing project: providing services to taxonomists for standard genome sequencing and annotation.</title>
        <authorList>
            <consortium name="The Broad Institute Genomics Platform"/>
            <consortium name="The Broad Institute Genome Sequencing Center for Infectious Disease"/>
            <person name="Wu L."/>
            <person name="Ma J."/>
        </authorList>
    </citation>
    <scope>NUCLEOTIDE SEQUENCE [LARGE SCALE GENOMIC DNA]</scope>
    <source>
        <strain evidence="9 10">JCM 15395</strain>
    </source>
</reference>
<dbReference type="PIRSF" id="PIRSF000194">
    <property type="entry name" value="DHFR"/>
    <property type="match status" value="1"/>
</dbReference>
<evidence type="ECO:0000256" key="3">
    <source>
        <dbReference type="ARBA" id="ARBA00012856"/>
    </source>
</evidence>
<gene>
    <name evidence="9" type="primary">dfrA</name>
    <name evidence="9" type="ORF">GCM10009001_30600</name>
</gene>
<name>A0ABN1GGS7_9BACI</name>
<dbReference type="CDD" id="cd00209">
    <property type="entry name" value="DHFR"/>
    <property type="match status" value="1"/>
</dbReference>
<dbReference type="PRINTS" id="PR00070">
    <property type="entry name" value="DHFR"/>
</dbReference>
<dbReference type="PROSITE" id="PS51330">
    <property type="entry name" value="DHFR_2"/>
    <property type="match status" value="1"/>
</dbReference>
<organism evidence="9 10">
    <name type="scientific">Virgibacillus siamensis</name>
    <dbReference type="NCBI Taxonomy" id="480071"/>
    <lineage>
        <taxon>Bacteria</taxon>
        <taxon>Bacillati</taxon>
        <taxon>Bacillota</taxon>
        <taxon>Bacilli</taxon>
        <taxon>Bacillales</taxon>
        <taxon>Bacillaceae</taxon>
        <taxon>Virgibacillus</taxon>
    </lineage>
</organism>
<dbReference type="PANTHER" id="PTHR48069:SF3">
    <property type="entry name" value="DIHYDROFOLATE REDUCTASE"/>
    <property type="match status" value="1"/>
</dbReference>
<keyword evidence="10" id="KW-1185">Reference proteome</keyword>
<protein>
    <recommendedName>
        <fullName evidence="3 7">Dihydrofolate reductase</fullName>
        <ecNumber evidence="3 7">1.5.1.3</ecNumber>
    </recommendedName>
</protein>
<dbReference type="Gene3D" id="3.40.430.10">
    <property type="entry name" value="Dihydrofolate Reductase, subunit A"/>
    <property type="match status" value="1"/>
</dbReference>
<dbReference type="EC" id="1.5.1.3" evidence="3 7"/>
<feature type="domain" description="DHFR" evidence="8">
    <location>
        <begin position="1"/>
        <end position="161"/>
    </location>
</feature>
<dbReference type="InterPro" id="IPR001796">
    <property type="entry name" value="DHFR_dom"/>
</dbReference>
<dbReference type="EMBL" id="BAAADS010000025">
    <property type="protein sequence ID" value="GAA0611235.1"/>
    <property type="molecule type" value="Genomic_DNA"/>
</dbReference>
<dbReference type="InterPro" id="IPR024072">
    <property type="entry name" value="DHFR-like_dom_sf"/>
</dbReference>
<comment type="catalytic activity">
    <reaction evidence="7">
        <text>(6S)-5,6,7,8-tetrahydrofolate + NADP(+) = 7,8-dihydrofolate + NADPH + H(+)</text>
        <dbReference type="Rhea" id="RHEA:15009"/>
        <dbReference type="ChEBI" id="CHEBI:15378"/>
        <dbReference type="ChEBI" id="CHEBI:57451"/>
        <dbReference type="ChEBI" id="CHEBI:57453"/>
        <dbReference type="ChEBI" id="CHEBI:57783"/>
        <dbReference type="ChEBI" id="CHEBI:58349"/>
        <dbReference type="EC" id="1.5.1.3"/>
    </reaction>
</comment>
<evidence type="ECO:0000256" key="2">
    <source>
        <dbReference type="ARBA" id="ARBA00009539"/>
    </source>
</evidence>
<proteinExistence type="inferred from homology"/>
<evidence type="ECO:0000256" key="7">
    <source>
        <dbReference type="PIRNR" id="PIRNR000194"/>
    </source>
</evidence>
<keyword evidence="4 7" id="KW-0554">One-carbon metabolism</keyword>
<comment type="similarity">
    <text evidence="2 7">Belongs to the dihydrofolate reductase family.</text>
</comment>
<evidence type="ECO:0000256" key="5">
    <source>
        <dbReference type="ARBA" id="ARBA00022857"/>
    </source>
</evidence>
<comment type="function">
    <text evidence="7">Key enzyme in folate metabolism. Catalyzes an essential reaction for de novo glycine and purine synthesis, and for DNA precursor synthesis.</text>
</comment>
<evidence type="ECO:0000313" key="10">
    <source>
        <dbReference type="Proteomes" id="UP001500866"/>
    </source>
</evidence>
<dbReference type="RefSeq" id="WP_343815038.1">
    <property type="nucleotide sequence ID" value="NZ_BAAADS010000025.1"/>
</dbReference>
<keyword evidence="6 7" id="KW-0560">Oxidoreductase</keyword>
<accession>A0ABN1GGS7</accession>
<dbReference type="InterPro" id="IPR012259">
    <property type="entry name" value="DHFR"/>
</dbReference>
<comment type="pathway">
    <text evidence="1 7">Cofactor biosynthesis; tetrahydrofolate biosynthesis; 5,6,7,8-tetrahydrofolate from 7,8-dihydrofolate: step 1/1.</text>
</comment>
<dbReference type="PANTHER" id="PTHR48069">
    <property type="entry name" value="DIHYDROFOLATE REDUCTASE"/>
    <property type="match status" value="1"/>
</dbReference>
<evidence type="ECO:0000259" key="8">
    <source>
        <dbReference type="PROSITE" id="PS51330"/>
    </source>
</evidence>
<dbReference type="SUPFAM" id="SSF53597">
    <property type="entry name" value="Dihydrofolate reductase-like"/>
    <property type="match status" value="1"/>
</dbReference>
<evidence type="ECO:0000313" key="9">
    <source>
        <dbReference type="EMBL" id="GAA0611235.1"/>
    </source>
</evidence>
<keyword evidence="5 7" id="KW-0521">NADP</keyword>
<dbReference type="Proteomes" id="UP001500866">
    <property type="component" value="Unassembled WGS sequence"/>
</dbReference>
<comment type="caution">
    <text evidence="9">The sequence shown here is derived from an EMBL/GenBank/DDBJ whole genome shotgun (WGS) entry which is preliminary data.</text>
</comment>
<evidence type="ECO:0000256" key="1">
    <source>
        <dbReference type="ARBA" id="ARBA00004903"/>
    </source>
</evidence>
<evidence type="ECO:0000256" key="6">
    <source>
        <dbReference type="ARBA" id="ARBA00023002"/>
    </source>
</evidence>
<dbReference type="Pfam" id="PF00186">
    <property type="entry name" value="DHFR_1"/>
    <property type="match status" value="1"/>
</dbReference>
<evidence type="ECO:0000256" key="4">
    <source>
        <dbReference type="ARBA" id="ARBA00022563"/>
    </source>
</evidence>